<gene>
    <name evidence="2" type="ORF">A3C94_00475</name>
</gene>
<dbReference type="Proteomes" id="UP000177232">
    <property type="component" value="Unassembled WGS sequence"/>
</dbReference>
<keyword evidence="1" id="KW-0812">Transmembrane</keyword>
<sequence>MINTTHLLKVTIAWISIVYIICFVGVALFPGIRSAFMLYALHTTTSVGEDVMTLTTFVMGLVIWNVIALLAVGLFAVLFNRMKNK</sequence>
<evidence type="ECO:0000256" key="1">
    <source>
        <dbReference type="SAM" id="Phobius"/>
    </source>
</evidence>
<keyword evidence="1" id="KW-0472">Membrane</keyword>
<evidence type="ECO:0000313" key="2">
    <source>
        <dbReference type="EMBL" id="OGG64279.1"/>
    </source>
</evidence>
<comment type="caution">
    <text evidence="2">The sequence shown here is derived from an EMBL/GenBank/DDBJ whole genome shotgun (WGS) entry which is preliminary data.</text>
</comment>
<name>A0A1F6DS62_9BACT</name>
<dbReference type="AlphaFoldDB" id="A0A1F6DS62"/>
<accession>A0A1F6DS62</accession>
<keyword evidence="1" id="KW-1133">Transmembrane helix</keyword>
<proteinExistence type="predicted"/>
<dbReference type="STRING" id="1798496.A3C94_00475"/>
<evidence type="ECO:0000313" key="3">
    <source>
        <dbReference type="Proteomes" id="UP000177232"/>
    </source>
</evidence>
<feature type="transmembrane region" description="Helical" evidence="1">
    <location>
        <begin position="12"/>
        <end position="32"/>
    </location>
</feature>
<dbReference type="Pfam" id="PF18926">
    <property type="entry name" value="DUF5676"/>
    <property type="match status" value="1"/>
</dbReference>
<organism evidence="2 3">
    <name type="scientific">Candidatus Kaiserbacteria bacterium RIFCSPHIGHO2_02_FULL_55_17</name>
    <dbReference type="NCBI Taxonomy" id="1798496"/>
    <lineage>
        <taxon>Bacteria</taxon>
        <taxon>Candidatus Kaiseribacteriota</taxon>
    </lineage>
</organism>
<protein>
    <submittedName>
        <fullName evidence="2">Uncharacterized protein</fullName>
    </submittedName>
</protein>
<dbReference type="EMBL" id="MFLJ01000029">
    <property type="protein sequence ID" value="OGG64279.1"/>
    <property type="molecule type" value="Genomic_DNA"/>
</dbReference>
<dbReference type="InterPro" id="IPR044020">
    <property type="entry name" value="DUF5676"/>
</dbReference>
<feature type="transmembrane region" description="Helical" evidence="1">
    <location>
        <begin position="52"/>
        <end position="79"/>
    </location>
</feature>
<reference evidence="2 3" key="1">
    <citation type="journal article" date="2016" name="Nat. Commun.">
        <title>Thousands of microbial genomes shed light on interconnected biogeochemical processes in an aquifer system.</title>
        <authorList>
            <person name="Anantharaman K."/>
            <person name="Brown C.T."/>
            <person name="Hug L.A."/>
            <person name="Sharon I."/>
            <person name="Castelle C.J."/>
            <person name="Probst A.J."/>
            <person name="Thomas B.C."/>
            <person name="Singh A."/>
            <person name="Wilkins M.J."/>
            <person name="Karaoz U."/>
            <person name="Brodie E.L."/>
            <person name="Williams K.H."/>
            <person name="Hubbard S.S."/>
            <person name="Banfield J.F."/>
        </authorList>
    </citation>
    <scope>NUCLEOTIDE SEQUENCE [LARGE SCALE GENOMIC DNA]</scope>
</reference>